<dbReference type="Proteomes" id="UP001432322">
    <property type="component" value="Unassembled WGS sequence"/>
</dbReference>
<feature type="region of interest" description="Disordered" evidence="1">
    <location>
        <begin position="83"/>
        <end position="118"/>
    </location>
</feature>
<organism evidence="2 3">
    <name type="scientific">Pristionchus fissidentatus</name>
    <dbReference type="NCBI Taxonomy" id="1538716"/>
    <lineage>
        <taxon>Eukaryota</taxon>
        <taxon>Metazoa</taxon>
        <taxon>Ecdysozoa</taxon>
        <taxon>Nematoda</taxon>
        <taxon>Chromadorea</taxon>
        <taxon>Rhabditida</taxon>
        <taxon>Rhabditina</taxon>
        <taxon>Diplogasteromorpha</taxon>
        <taxon>Diplogasteroidea</taxon>
        <taxon>Neodiplogasteridae</taxon>
        <taxon>Pristionchus</taxon>
    </lineage>
</organism>
<evidence type="ECO:0000313" key="3">
    <source>
        <dbReference type="Proteomes" id="UP001432322"/>
    </source>
</evidence>
<proteinExistence type="predicted"/>
<name>A0AAV5VM64_9BILA</name>
<feature type="non-terminal residue" evidence="2">
    <location>
        <position position="1"/>
    </location>
</feature>
<reference evidence="2" key="1">
    <citation type="submission" date="2023-10" db="EMBL/GenBank/DDBJ databases">
        <title>Genome assembly of Pristionchus species.</title>
        <authorList>
            <person name="Yoshida K."/>
            <person name="Sommer R.J."/>
        </authorList>
    </citation>
    <scope>NUCLEOTIDE SEQUENCE</scope>
    <source>
        <strain evidence="2">RS5133</strain>
    </source>
</reference>
<gene>
    <name evidence="2" type="ORF">PFISCL1PPCAC_11813</name>
</gene>
<accession>A0AAV5VM64</accession>
<evidence type="ECO:0000313" key="2">
    <source>
        <dbReference type="EMBL" id="GMT20516.1"/>
    </source>
</evidence>
<dbReference type="AlphaFoldDB" id="A0AAV5VM64"/>
<comment type="caution">
    <text evidence="2">The sequence shown here is derived from an EMBL/GenBank/DDBJ whole genome shotgun (WGS) entry which is preliminary data.</text>
</comment>
<keyword evidence="3" id="KW-1185">Reference proteome</keyword>
<dbReference type="EMBL" id="BTSY01000003">
    <property type="protein sequence ID" value="GMT20516.1"/>
    <property type="molecule type" value="Genomic_DNA"/>
</dbReference>
<feature type="compositionally biased region" description="Basic and acidic residues" evidence="1">
    <location>
        <begin position="83"/>
        <end position="94"/>
    </location>
</feature>
<feature type="compositionally biased region" description="Basic and acidic residues" evidence="1">
    <location>
        <begin position="101"/>
        <end position="118"/>
    </location>
</feature>
<sequence>RRKKAKIIQVKATGQRKLMAGNFDSASENFGQAAQFSTEFYGEFAAGSFEPNFMVNYSLPSFSYYDSEMADRWWSWAQAWKEEAKGDRGDRSEENDGNESMTEKERDEVRDMVADAPA</sequence>
<protein>
    <submittedName>
        <fullName evidence="2">Uncharacterized protein</fullName>
    </submittedName>
</protein>
<evidence type="ECO:0000256" key="1">
    <source>
        <dbReference type="SAM" id="MobiDB-lite"/>
    </source>
</evidence>